<accession>A0A285MC53</accession>
<dbReference type="InterPro" id="IPR000531">
    <property type="entry name" value="Beta-barrel_TonB"/>
</dbReference>
<dbReference type="InterPro" id="IPR037066">
    <property type="entry name" value="Plug_dom_sf"/>
</dbReference>
<evidence type="ECO:0000313" key="15">
    <source>
        <dbReference type="EMBL" id="SNY94744.1"/>
    </source>
</evidence>
<keyword evidence="5" id="KW-0732">Signal</keyword>
<proteinExistence type="inferred from homology"/>
<evidence type="ECO:0000256" key="1">
    <source>
        <dbReference type="ARBA" id="ARBA00004571"/>
    </source>
</evidence>
<dbReference type="SUPFAM" id="SSF56935">
    <property type="entry name" value="Porins"/>
    <property type="match status" value="1"/>
</dbReference>
<organism evidence="15 16">
    <name type="scientific">Flagellimonas pacifica</name>
    <dbReference type="NCBI Taxonomy" id="1247520"/>
    <lineage>
        <taxon>Bacteria</taxon>
        <taxon>Pseudomonadati</taxon>
        <taxon>Bacteroidota</taxon>
        <taxon>Flavobacteriia</taxon>
        <taxon>Flavobacteriales</taxon>
        <taxon>Flavobacteriaceae</taxon>
        <taxon>Flagellimonas</taxon>
    </lineage>
</organism>
<dbReference type="GO" id="GO:0015344">
    <property type="term" value="F:siderophore uptake transmembrane transporter activity"/>
    <property type="evidence" value="ECO:0007669"/>
    <property type="project" value="TreeGrafter"/>
</dbReference>
<keyword evidence="3 10" id="KW-1134">Transmembrane beta strand</keyword>
<dbReference type="Gene3D" id="2.40.170.20">
    <property type="entry name" value="TonB-dependent receptor, beta-barrel domain"/>
    <property type="match status" value="1"/>
</dbReference>
<evidence type="ECO:0000259" key="14">
    <source>
        <dbReference type="Pfam" id="PF07715"/>
    </source>
</evidence>
<dbReference type="EMBL" id="OBEH01000001">
    <property type="protein sequence ID" value="SNY94744.1"/>
    <property type="molecule type" value="Genomic_DNA"/>
</dbReference>
<dbReference type="Proteomes" id="UP000219048">
    <property type="component" value="Unassembled WGS sequence"/>
</dbReference>
<dbReference type="PROSITE" id="PS01156">
    <property type="entry name" value="TONB_DEPENDENT_REC_2"/>
    <property type="match status" value="1"/>
</dbReference>
<reference evidence="16" key="1">
    <citation type="submission" date="2017-09" db="EMBL/GenBank/DDBJ databases">
        <authorList>
            <person name="Varghese N."/>
            <person name="Submissions S."/>
        </authorList>
    </citation>
    <scope>NUCLEOTIDE SEQUENCE [LARGE SCALE GENOMIC DNA]</scope>
    <source>
        <strain evidence="16">DSM 25885</strain>
    </source>
</reference>
<keyword evidence="7 10" id="KW-0472">Membrane</keyword>
<dbReference type="InterPro" id="IPR012910">
    <property type="entry name" value="Plug_dom"/>
</dbReference>
<comment type="subcellular location">
    <subcellularLocation>
        <location evidence="1 10">Cell outer membrane</location>
        <topology evidence="1 10">Multi-pass membrane protein</topology>
    </subcellularLocation>
</comment>
<evidence type="ECO:0000256" key="3">
    <source>
        <dbReference type="ARBA" id="ARBA00022452"/>
    </source>
</evidence>
<name>A0A285MC53_9FLAO</name>
<evidence type="ECO:0000256" key="11">
    <source>
        <dbReference type="RuleBase" id="RU003357"/>
    </source>
</evidence>
<evidence type="ECO:0000256" key="7">
    <source>
        <dbReference type="ARBA" id="ARBA00023136"/>
    </source>
</evidence>
<evidence type="ECO:0000256" key="8">
    <source>
        <dbReference type="ARBA" id="ARBA00023170"/>
    </source>
</evidence>
<keyword evidence="6 11" id="KW-0798">TonB box</keyword>
<dbReference type="GO" id="GO:0009279">
    <property type="term" value="C:cell outer membrane"/>
    <property type="evidence" value="ECO:0007669"/>
    <property type="project" value="UniProtKB-SubCell"/>
</dbReference>
<dbReference type="Gene3D" id="2.170.130.10">
    <property type="entry name" value="TonB-dependent receptor, plug domain"/>
    <property type="match status" value="1"/>
</dbReference>
<evidence type="ECO:0000256" key="9">
    <source>
        <dbReference type="ARBA" id="ARBA00023237"/>
    </source>
</evidence>
<evidence type="ECO:0000256" key="4">
    <source>
        <dbReference type="ARBA" id="ARBA00022692"/>
    </source>
</evidence>
<dbReference type="SUPFAM" id="SSF49464">
    <property type="entry name" value="Carboxypeptidase regulatory domain-like"/>
    <property type="match status" value="1"/>
</dbReference>
<evidence type="ECO:0000256" key="5">
    <source>
        <dbReference type="ARBA" id="ARBA00022729"/>
    </source>
</evidence>
<evidence type="ECO:0000256" key="10">
    <source>
        <dbReference type="PROSITE-ProRule" id="PRU01360"/>
    </source>
</evidence>
<dbReference type="Pfam" id="PF00593">
    <property type="entry name" value="TonB_dep_Rec_b-barrel"/>
    <property type="match status" value="1"/>
</dbReference>
<keyword evidence="9 10" id="KW-0998">Cell outer membrane</keyword>
<evidence type="ECO:0000256" key="6">
    <source>
        <dbReference type="ARBA" id="ARBA00023077"/>
    </source>
</evidence>
<keyword evidence="4 10" id="KW-0812">Transmembrane</keyword>
<dbReference type="PANTHER" id="PTHR30069">
    <property type="entry name" value="TONB-DEPENDENT OUTER MEMBRANE RECEPTOR"/>
    <property type="match status" value="1"/>
</dbReference>
<keyword evidence="12" id="KW-1133">Transmembrane helix</keyword>
<feature type="domain" description="TonB-dependent receptor-like beta-barrel" evidence="13">
    <location>
        <begin position="398"/>
        <end position="880"/>
    </location>
</feature>
<gene>
    <name evidence="15" type="ORF">SAMN06265377_0404</name>
</gene>
<dbReference type="InterPro" id="IPR010917">
    <property type="entry name" value="TonB_rcpt_CS"/>
</dbReference>
<protein>
    <submittedName>
        <fullName evidence="15">Outer membrane receptor proteins, mostly Fe transport</fullName>
    </submittedName>
</protein>
<dbReference type="Pfam" id="PF07715">
    <property type="entry name" value="Plug"/>
    <property type="match status" value="1"/>
</dbReference>
<dbReference type="InterPro" id="IPR008969">
    <property type="entry name" value="CarboxyPept-like_regulatory"/>
</dbReference>
<evidence type="ECO:0000256" key="12">
    <source>
        <dbReference type="SAM" id="Phobius"/>
    </source>
</evidence>
<dbReference type="PROSITE" id="PS52016">
    <property type="entry name" value="TONB_DEPENDENT_REC_3"/>
    <property type="match status" value="1"/>
</dbReference>
<dbReference type="Gene3D" id="2.60.40.1120">
    <property type="entry name" value="Carboxypeptidase-like, regulatory domain"/>
    <property type="match status" value="1"/>
</dbReference>
<keyword evidence="16" id="KW-1185">Reference proteome</keyword>
<dbReference type="PANTHER" id="PTHR30069:SF29">
    <property type="entry name" value="HEMOGLOBIN AND HEMOGLOBIN-HAPTOGLOBIN-BINDING PROTEIN 1-RELATED"/>
    <property type="match status" value="1"/>
</dbReference>
<evidence type="ECO:0000313" key="16">
    <source>
        <dbReference type="Proteomes" id="UP000219048"/>
    </source>
</evidence>
<feature type="transmembrane region" description="Helical" evidence="12">
    <location>
        <begin position="20"/>
        <end position="38"/>
    </location>
</feature>
<comment type="similarity">
    <text evidence="10 11">Belongs to the TonB-dependent receptor family.</text>
</comment>
<feature type="domain" description="TonB-dependent receptor plug" evidence="14">
    <location>
        <begin position="132"/>
        <end position="240"/>
    </location>
</feature>
<evidence type="ECO:0000259" key="13">
    <source>
        <dbReference type="Pfam" id="PF00593"/>
    </source>
</evidence>
<sequence>MRLLQGYSNNLNTIKMKKLYSLIVALFVSTIMFSQGTVTGTVMDGDMGTPLPGASVVLQGTQNGTSTDFDGKFTIEVSEDSGTLVVSYIGFVERRISFSTYGDIGSITLNPDAEELEGVVVVGTGVIDLAKERETPVAVSTITAKEIQLKVGNTEFPEILNTTPSVYATKQGGGYGDSRINLRGFNQNNTAVIINGQPVNDMENGWVYWSNWQGLSDIASGMQVQRGLGSSKLAVPSVGGTLTIVTKSTEKEEGGFAKISAGNDSYFKTVVGYNTGTNEKGWSSSILLGRWSGDGYVDATEGEGYTYLFSLGYMPSDKHAFNFTFTGAAQWHNQRDFELSIRDHLNYGGDDFRKFNGDWGMLNGETYTFRRNFYNKPIGTLNWDWNIDDKLSLSTSIYGSWGRGGGTGPRGRNFSINPFRKDLTEGITDGLTYRNADGTIDFDAVVANNRAGDAYTVEGPYEGAILGSNGFSDNGVNSNIAIRRASMNSHNWYGAISNLKWELNDEWTLGGGVDLRSYKGFHYRVLNDLLGLDGYVSTGNENITEGLIIRETIKASPFNNTGLTDNKIDYYNVGKVNWFGFNGITEYNNRNNLSAVLQIGVSNQTYQRIDYFNQPNEDAESDKDSKVGGYIKGGANYNIDDSHNVFFNAGYIERQPLFDAIFPNFANAINEDAENEQITSFELGYGYRSSFLNANINLYNTTWDNRFISESIRGVQGLDNGTANFAGVKQVHSGLELDFNMRPVDRLRLDGMMSIGNWQFKDNVTASVFDGDQNLVDTATLYVDGTKVGDAAQFTASLEADYEIIENLGVDVTWRHAANLYSDFTFQLDTRNWANDAQFLAPNNRGALKLPSYNLFDLGLDYQFDFEKSNIFIRLNVNNIFDTEYISEASSSIYVGDEGPASDAPVSTYKGIDDRNLVWFGFGRTWNLSLSYNF</sequence>
<dbReference type="Pfam" id="PF13715">
    <property type="entry name" value="CarbopepD_reg_2"/>
    <property type="match status" value="1"/>
</dbReference>
<dbReference type="GO" id="GO:0044718">
    <property type="term" value="P:siderophore transmembrane transport"/>
    <property type="evidence" value="ECO:0007669"/>
    <property type="project" value="TreeGrafter"/>
</dbReference>
<dbReference type="InterPro" id="IPR036942">
    <property type="entry name" value="Beta-barrel_TonB_sf"/>
</dbReference>
<keyword evidence="2 10" id="KW-0813">Transport</keyword>
<evidence type="ECO:0000256" key="2">
    <source>
        <dbReference type="ARBA" id="ARBA00022448"/>
    </source>
</evidence>
<keyword evidence="8 15" id="KW-0675">Receptor</keyword>
<dbReference type="InterPro" id="IPR039426">
    <property type="entry name" value="TonB-dep_rcpt-like"/>
</dbReference>
<dbReference type="AlphaFoldDB" id="A0A285MC53"/>